<accession>A0AAD1ACK0</accession>
<dbReference type="AlphaFoldDB" id="A0AAD1ACK0"/>
<proteinExistence type="predicted"/>
<organism evidence="1 2">
    <name type="scientific">Rathayibacter iranicus</name>
    <dbReference type="NCBI Taxonomy" id="59737"/>
    <lineage>
        <taxon>Bacteria</taxon>
        <taxon>Bacillati</taxon>
        <taxon>Actinomycetota</taxon>
        <taxon>Actinomycetes</taxon>
        <taxon>Micrococcales</taxon>
        <taxon>Microbacteriaceae</taxon>
        <taxon>Rathayibacter</taxon>
    </lineage>
</organism>
<evidence type="ECO:0000313" key="1">
    <source>
        <dbReference type="EMBL" id="AZZ54952.1"/>
    </source>
</evidence>
<gene>
    <name evidence="1" type="ORF">C7V51_02935</name>
</gene>
<evidence type="ECO:0000313" key="2">
    <source>
        <dbReference type="Proteomes" id="UP000283946"/>
    </source>
</evidence>
<dbReference type="Proteomes" id="UP000283946">
    <property type="component" value="Chromosome"/>
</dbReference>
<dbReference type="RefSeq" id="WP_104354137.1">
    <property type="nucleotide sequence ID" value="NZ_CP028130.1"/>
</dbReference>
<dbReference type="KEGG" id="ria:C7V51_02935"/>
<reference evidence="1 2" key="1">
    <citation type="submission" date="2018-03" db="EMBL/GenBank/DDBJ databases">
        <title>Bacteriophage NCPPB3778 and a type I-E CRISPR drive the evolution of the US Biological Select Agent, Rathayibacter toxicus.</title>
        <authorList>
            <person name="Davis E.W.II."/>
            <person name="Tabima J.F."/>
            <person name="Weisberg A.J."/>
            <person name="Dantas Lopes L."/>
            <person name="Wiseman M.S."/>
            <person name="Wiseman M.S."/>
            <person name="Pupko T."/>
            <person name="Belcher M.S."/>
            <person name="Sechler A.J."/>
            <person name="Tancos M.A."/>
            <person name="Schroeder B.K."/>
            <person name="Murray T.D."/>
            <person name="Luster D.G."/>
            <person name="Schneider W.L."/>
            <person name="Rogers E."/>
            <person name="Andreote F.D."/>
            <person name="Grunwald N.J."/>
            <person name="Putnam M.L."/>
            <person name="Chang J.H."/>
        </authorList>
    </citation>
    <scope>NUCLEOTIDE SEQUENCE [LARGE SCALE GENOMIC DNA]</scope>
    <source>
        <strain evidence="1 2">NCCPB 2253</strain>
    </source>
</reference>
<sequence>MLQHATAADQTNAATVFAVHAAGAPAGEPTPELRAVFGVLNRKGLSHVTSVWFQAAGPSLRS</sequence>
<name>A0AAD1ACK0_9MICO</name>
<dbReference type="EMBL" id="CP028130">
    <property type="protein sequence ID" value="AZZ54952.1"/>
    <property type="molecule type" value="Genomic_DNA"/>
</dbReference>
<protein>
    <submittedName>
        <fullName evidence="1">Uncharacterized protein</fullName>
    </submittedName>
</protein>